<reference evidence="2" key="1">
    <citation type="submission" date="2022-01" db="EMBL/GenBank/DDBJ databases">
        <title>Paenibacillus spongiae sp. nov., isolated from marine sponge.</title>
        <authorList>
            <person name="Li Z."/>
            <person name="Zhang M."/>
        </authorList>
    </citation>
    <scope>NUCLEOTIDE SEQUENCE</scope>
    <source>
        <strain evidence="2">PHS-Z3</strain>
    </source>
</reference>
<sequence length="148" mass="17587">MEDFVLKQAGMDNIHALTEMNQELIIDEQSENPMNYTELYNRMTEFLNNDWTAMLLLYKGEMIGYGLYQERRKIFDPSKAEIYLRQYFIKRPFRGLGLGREGIRKLRAEVFPNAAVLIIDVLELNQAGRRFWESVGFRPYYTNMKLQN</sequence>
<dbReference type="Pfam" id="PF00583">
    <property type="entry name" value="Acetyltransf_1"/>
    <property type="match status" value="1"/>
</dbReference>
<dbReference type="InterPro" id="IPR016181">
    <property type="entry name" value="Acyl_CoA_acyltransferase"/>
</dbReference>
<gene>
    <name evidence="2" type="ORF">L1F29_21600</name>
</gene>
<organism evidence="2 3">
    <name type="scientific">Paenibacillus spongiae</name>
    <dbReference type="NCBI Taxonomy" id="2909671"/>
    <lineage>
        <taxon>Bacteria</taxon>
        <taxon>Bacillati</taxon>
        <taxon>Bacillota</taxon>
        <taxon>Bacilli</taxon>
        <taxon>Bacillales</taxon>
        <taxon>Paenibacillaceae</taxon>
        <taxon>Paenibacillus</taxon>
    </lineage>
</organism>
<dbReference type="Gene3D" id="3.40.630.30">
    <property type="match status" value="1"/>
</dbReference>
<dbReference type="SUPFAM" id="SSF55729">
    <property type="entry name" value="Acyl-CoA N-acyltransferases (Nat)"/>
    <property type="match status" value="1"/>
</dbReference>
<dbReference type="Proteomes" id="UP001057877">
    <property type="component" value="Chromosome"/>
</dbReference>
<protein>
    <submittedName>
        <fullName evidence="2">GNAT family N-acetyltransferase</fullName>
    </submittedName>
</protein>
<name>A0ABY5S2Y8_9BACL</name>
<keyword evidence="3" id="KW-1185">Reference proteome</keyword>
<dbReference type="PROSITE" id="PS51186">
    <property type="entry name" value="GNAT"/>
    <property type="match status" value="1"/>
</dbReference>
<evidence type="ECO:0000313" key="2">
    <source>
        <dbReference type="EMBL" id="UVI28039.1"/>
    </source>
</evidence>
<accession>A0ABY5S2Y8</accession>
<dbReference type="EMBL" id="CP091430">
    <property type="protein sequence ID" value="UVI28039.1"/>
    <property type="molecule type" value="Genomic_DNA"/>
</dbReference>
<proteinExistence type="predicted"/>
<evidence type="ECO:0000259" key="1">
    <source>
        <dbReference type="PROSITE" id="PS51186"/>
    </source>
</evidence>
<dbReference type="RefSeq" id="WP_258384127.1">
    <property type="nucleotide sequence ID" value="NZ_CP091430.1"/>
</dbReference>
<dbReference type="InterPro" id="IPR000182">
    <property type="entry name" value="GNAT_dom"/>
</dbReference>
<feature type="domain" description="N-acetyltransferase" evidence="1">
    <location>
        <begin position="4"/>
        <end position="148"/>
    </location>
</feature>
<evidence type="ECO:0000313" key="3">
    <source>
        <dbReference type="Proteomes" id="UP001057877"/>
    </source>
</evidence>